<dbReference type="PANTHER" id="PTHR37984:SF5">
    <property type="entry name" value="PROTEIN NYNRIN-LIKE"/>
    <property type="match status" value="1"/>
</dbReference>
<dbReference type="EMBL" id="JAPTSV010000006">
    <property type="protein sequence ID" value="KAJ1526521.1"/>
    <property type="molecule type" value="Genomic_DNA"/>
</dbReference>
<evidence type="ECO:0000256" key="2">
    <source>
        <dbReference type="SAM" id="MobiDB-lite"/>
    </source>
</evidence>
<dbReference type="Gene3D" id="3.10.10.10">
    <property type="entry name" value="HIV Type 1 Reverse Transcriptase, subunit A, domain 1"/>
    <property type="match status" value="1"/>
</dbReference>
<dbReference type="InterPro" id="IPR043502">
    <property type="entry name" value="DNA/RNA_pol_sf"/>
</dbReference>
<proteinExistence type="predicted"/>
<feature type="region of interest" description="Disordered" evidence="2">
    <location>
        <begin position="27"/>
        <end position="48"/>
    </location>
</feature>
<dbReference type="InterPro" id="IPR041577">
    <property type="entry name" value="RT_RNaseH_2"/>
</dbReference>
<gene>
    <name evidence="4" type="ORF">ONE63_008109</name>
</gene>
<evidence type="ECO:0000259" key="3">
    <source>
        <dbReference type="PROSITE" id="PS50878"/>
    </source>
</evidence>
<evidence type="ECO:0000256" key="1">
    <source>
        <dbReference type="ARBA" id="ARBA00023268"/>
    </source>
</evidence>
<evidence type="ECO:0000313" key="4">
    <source>
        <dbReference type="EMBL" id="KAJ1526521.1"/>
    </source>
</evidence>
<feature type="domain" description="Reverse transcriptase" evidence="3">
    <location>
        <begin position="95"/>
        <end position="295"/>
    </location>
</feature>
<name>A0AAV7XLI3_9NEOP</name>
<feature type="region of interest" description="Disordered" evidence="2">
    <location>
        <begin position="569"/>
        <end position="605"/>
    </location>
</feature>
<organism evidence="4 5">
    <name type="scientific">Megalurothrips usitatus</name>
    <name type="common">bean blossom thrips</name>
    <dbReference type="NCBI Taxonomy" id="439358"/>
    <lineage>
        <taxon>Eukaryota</taxon>
        <taxon>Metazoa</taxon>
        <taxon>Ecdysozoa</taxon>
        <taxon>Arthropoda</taxon>
        <taxon>Hexapoda</taxon>
        <taxon>Insecta</taxon>
        <taxon>Pterygota</taxon>
        <taxon>Neoptera</taxon>
        <taxon>Paraneoptera</taxon>
        <taxon>Thysanoptera</taxon>
        <taxon>Terebrantia</taxon>
        <taxon>Thripoidea</taxon>
        <taxon>Thripidae</taxon>
        <taxon>Megalurothrips</taxon>
    </lineage>
</organism>
<comment type="caution">
    <text evidence="4">The sequence shown here is derived from an EMBL/GenBank/DDBJ whole genome shotgun (WGS) entry which is preliminary data.</text>
</comment>
<dbReference type="InterPro" id="IPR043128">
    <property type="entry name" value="Rev_trsase/Diguanyl_cyclase"/>
</dbReference>
<dbReference type="GO" id="GO:0071897">
    <property type="term" value="P:DNA biosynthetic process"/>
    <property type="evidence" value="ECO:0007669"/>
    <property type="project" value="UniProtKB-ARBA"/>
</dbReference>
<dbReference type="SUPFAM" id="SSF56672">
    <property type="entry name" value="DNA/RNA polymerases"/>
    <property type="match status" value="1"/>
</dbReference>
<dbReference type="AlphaFoldDB" id="A0AAV7XLI3"/>
<keyword evidence="5" id="KW-1185">Reference proteome</keyword>
<evidence type="ECO:0000313" key="5">
    <source>
        <dbReference type="Proteomes" id="UP001075354"/>
    </source>
</evidence>
<dbReference type="CDD" id="cd09274">
    <property type="entry name" value="RNase_HI_RT_Ty3"/>
    <property type="match status" value="1"/>
</dbReference>
<dbReference type="Gene3D" id="3.10.20.370">
    <property type="match status" value="1"/>
</dbReference>
<protein>
    <recommendedName>
        <fullName evidence="3">Reverse transcriptase domain-containing protein</fullName>
    </recommendedName>
</protein>
<dbReference type="Pfam" id="PF00078">
    <property type="entry name" value="RVT_1"/>
    <property type="match status" value="1"/>
</dbReference>
<dbReference type="GO" id="GO:0003824">
    <property type="term" value="F:catalytic activity"/>
    <property type="evidence" value="ECO:0007669"/>
    <property type="project" value="UniProtKB-KW"/>
</dbReference>
<dbReference type="InterPro" id="IPR000477">
    <property type="entry name" value="RT_dom"/>
</dbReference>
<dbReference type="Proteomes" id="UP001075354">
    <property type="component" value="Chromosome 6"/>
</dbReference>
<dbReference type="CDD" id="cd01647">
    <property type="entry name" value="RT_LTR"/>
    <property type="match status" value="1"/>
</dbReference>
<dbReference type="Gene3D" id="3.30.70.270">
    <property type="match status" value="2"/>
</dbReference>
<dbReference type="InterPro" id="IPR050951">
    <property type="entry name" value="Retrovirus_Pol_polyprotein"/>
</dbReference>
<reference evidence="4" key="1">
    <citation type="submission" date="2022-12" db="EMBL/GenBank/DDBJ databases">
        <title>Chromosome-level genome assembly of the bean flower thrips Megalurothrips usitatus.</title>
        <authorList>
            <person name="Ma L."/>
            <person name="Liu Q."/>
            <person name="Li H."/>
            <person name="Cai W."/>
        </authorList>
    </citation>
    <scope>NUCLEOTIDE SEQUENCE</scope>
    <source>
        <strain evidence="4">Cailab_2022a</strain>
    </source>
</reference>
<dbReference type="PANTHER" id="PTHR37984">
    <property type="entry name" value="PROTEIN CBG26694"/>
    <property type="match status" value="1"/>
</dbReference>
<keyword evidence="1" id="KW-0511">Multifunctional enzyme</keyword>
<dbReference type="PROSITE" id="PS50878">
    <property type="entry name" value="RT_POL"/>
    <property type="match status" value="1"/>
</dbReference>
<sequence length="685" mass="76566">MVLGWLSDDCDFPVGPSGSASVCSISPATSPPSCGHKPRHNAPPDFNLDINPELPASDRQKLQDVLDKFRHCFVTSENQVGLLEDVPESKLHVSDDRIIRTPPFKLAPAELEFLKEQMKGLEEGGLISRTNSSYRNPIIVIPVWDFRKLNRLLQDQPYDAIPMESLLEKVHGFKYFAVLGLKLAYLQCPLDQASRQYTAFQVPGIGTFHFNGIPIGTKTAPVLFQYVMEYIFGQLREKFPILSYFDDNLCCANSIDDLTEILSEFLSLADKHGISLSAKKCSFGYNQVKFPGFQFENGKVTLPESRLEKLRQLQPPSDYKALQSICGVLNHLRRFIPSYGNIAAPIVSLLSKPREFAWEKEQQEAFDRIKSVLLKNLPLYSFHPDYHTFLYTDASHQSAGAALFQKRPDCPRAVPVEFYSRTWSKSEKNWPIFHKEFAAAALAVRHFRHLLLGKFFTLLTDSQPLSSHRLMKPEGRLAKFCLVLSQYNFDIKWIEGRRNVFADVLSRQCPTPVPREDFETSVEDIIFPINDLSAADTGVALPLSAAQPAAQPTLQPPPSLDLDISPDDFVLHPTDSPTTVDPAPETTRADPVASPPPFSKVQEGTVPSNLLSSAQRADPDLSEIISALEKKDTSCRPARRHRLQDGLLVTSSGLAVVPPSLRPALLDAYHSAGHYSVDKMLSTLR</sequence>
<dbReference type="Pfam" id="PF17919">
    <property type="entry name" value="RT_RNaseH_2"/>
    <property type="match status" value="1"/>
</dbReference>
<accession>A0AAV7XLI3</accession>